<protein>
    <recommendedName>
        <fullName evidence="2">Protein CPL1-like domain-containing protein</fullName>
    </recommendedName>
</protein>
<organism evidence="3 4">
    <name type="scientific">Kwoniella europaea PYCC6329</name>
    <dbReference type="NCBI Taxonomy" id="1423913"/>
    <lineage>
        <taxon>Eukaryota</taxon>
        <taxon>Fungi</taxon>
        <taxon>Dikarya</taxon>
        <taxon>Basidiomycota</taxon>
        <taxon>Agaricomycotina</taxon>
        <taxon>Tremellomycetes</taxon>
        <taxon>Tremellales</taxon>
        <taxon>Cryptococcaceae</taxon>
        <taxon>Kwoniella</taxon>
    </lineage>
</organism>
<evidence type="ECO:0000259" key="2">
    <source>
        <dbReference type="Pfam" id="PF21671"/>
    </source>
</evidence>
<dbReference type="KEGG" id="ker:91103440"/>
<gene>
    <name evidence="3" type="ORF">V865_004639</name>
</gene>
<evidence type="ECO:0000256" key="1">
    <source>
        <dbReference type="SAM" id="SignalP"/>
    </source>
</evidence>
<dbReference type="PANTHER" id="PTHR35192:SF2">
    <property type="entry name" value="APPLE DOMAIN-CONTAINING PROTEIN"/>
    <property type="match status" value="1"/>
</dbReference>
<feature type="chain" id="PRO_5044005233" description="Protein CPL1-like domain-containing protein" evidence="1">
    <location>
        <begin position="22"/>
        <end position="327"/>
    </location>
</feature>
<evidence type="ECO:0000313" key="3">
    <source>
        <dbReference type="EMBL" id="WWD06547.1"/>
    </source>
</evidence>
<sequence>MLRIILPTLFTVMAALRFTSAGPAINPVFVGCINDYTPGDYIATFDQDSIAGCNAYCYTAENGPYTYSGFIPEYNAGGIPGGRKRQVVSLCGCSNEAPYPQDYGNTATEDGTASCYSNQAAVYALDSTYTFETCVPSGDLYDTSNGLPTGAYSPGTVKTPEDCLFACRPYELAAVQPDPMTNDYGCYCGPESSYDTTTSGTCQPNAYFVYTHTANTVVSSQFAKRQLKERLLQAKIEKQALCPKPLTACKVNGVPDSFECLDTTSELESCGGCANGNFNANETSFGVDCTQLIGVAPGAVTCTQGQCKSFKCLPSFTLAANGTCITA</sequence>
<keyword evidence="4" id="KW-1185">Reference proteome</keyword>
<feature type="domain" description="Protein CPL1-like" evidence="2">
    <location>
        <begin position="258"/>
        <end position="324"/>
    </location>
</feature>
<dbReference type="PANTHER" id="PTHR35192">
    <property type="entry name" value="PROTEIN, PUTATIVE-RELATED"/>
    <property type="match status" value="1"/>
</dbReference>
<dbReference type="GeneID" id="91103440"/>
<dbReference type="Pfam" id="PF21671">
    <property type="entry name" value="CPL1-like"/>
    <property type="match status" value="1"/>
</dbReference>
<dbReference type="InterPro" id="IPR038955">
    <property type="entry name" value="PriA/CPL1_fungi"/>
</dbReference>
<feature type="signal peptide" evidence="1">
    <location>
        <begin position="1"/>
        <end position="21"/>
    </location>
</feature>
<dbReference type="EMBL" id="CP144089">
    <property type="protein sequence ID" value="WWD06547.1"/>
    <property type="molecule type" value="Genomic_DNA"/>
</dbReference>
<name>A0AAX4KLC2_9TREE</name>
<dbReference type="Proteomes" id="UP001358614">
    <property type="component" value="Chromosome 1"/>
</dbReference>
<keyword evidence="1" id="KW-0732">Signal</keyword>
<evidence type="ECO:0000313" key="4">
    <source>
        <dbReference type="Proteomes" id="UP001358614"/>
    </source>
</evidence>
<dbReference type="AlphaFoldDB" id="A0AAX4KLC2"/>
<accession>A0AAX4KLC2</accession>
<proteinExistence type="predicted"/>
<dbReference type="RefSeq" id="XP_066084514.1">
    <property type="nucleotide sequence ID" value="XM_066228417.1"/>
</dbReference>
<dbReference type="InterPro" id="IPR048661">
    <property type="entry name" value="CPL1-like"/>
</dbReference>
<dbReference type="PROSITE" id="PS51257">
    <property type="entry name" value="PROKAR_LIPOPROTEIN"/>
    <property type="match status" value="1"/>
</dbReference>
<reference evidence="3 4" key="1">
    <citation type="submission" date="2024-01" db="EMBL/GenBank/DDBJ databases">
        <title>Comparative genomics of Cryptococcus and Kwoniella reveals pathogenesis evolution and contrasting modes of karyotype evolution via chromosome fusion or intercentromeric recombination.</title>
        <authorList>
            <person name="Coelho M.A."/>
            <person name="David-Palma M."/>
            <person name="Shea T."/>
            <person name="Bowers K."/>
            <person name="McGinley-Smith S."/>
            <person name="Mohammad A.W."/>
            <person name="Gnirke A."/>
            <person name="Yurkov A.M."/>
            <person name="Nowrousian M."/>
            <person name="Sun S."/>
            <person name="Cuomo C.A."/>
            <person name="Heitman J."/>
        </authorList>
    </citation>
    <scope>NUCLEOTIDE SEQUENCE [LARGE SCALE GENOMIC DNA]</scope>
    <source>
        <strain evidence="3 4">PYCC6329</strain>
    </source>
</reference>